<proteinExistence type="predicted"/>
<feature type="compositionally biased region" description="Basic residues" evidence="1">
    <location>
        <begin position="18"/>
        <end position="29"/>
    </location>
</feature>
<organism evidence="2 3">
    <name type="scientific">Colletotrichum navitas</name>
    <dbReference type="NCBI Taxonomy" id="681940"/>
    <lineage>
        <taxon>Eukaryota</taxon>
        <taxon>Fungi</taxon>
        <taxon>Dikarya</taxon>
        <taxon>Ascomycota</taxon>
        <taxon>Pezizomycotina</taxon>
        <taxon>Sordariomycetes</taxon>
        <taxon>Hypocreomycetidae</taxon>
        <taxon>Glomerellales</taxon>
        <taxon>Glomerellaceae</taxon>
        <taxon>Colletotrichum</taxon>
        <taxon>Colletotrichum graminicola species complex</taxon>
    </lineage>
</organism>
<name>A0AAD8QAI9_9PEZI</name>
<evidence type="ECO:0000313" key="2">
    <source>
        <dbReference type="EMBL" id="KAK1599086.1"/>
    </source>
</evidence>
<dbReference type="AlphaFoldDB" id="A0AAD8QAI9"/>
<dbReference type="Proteomes" id="UP001230504">
    <property type="component" value="Unassembled WGS sequence"/>
</dbReference>
<feature type="region of interest" description="Disordered" evidence="1">
    <location>
        <begin position="40"/>
        <end position="59"/>
    </location>
</feature>
<comment type="caution">
    <text evidence="2">The sequence shown here is derived from an EMBL/GenBank/DDBJ whole genome shotgun (WGS) entry which is preliminary data.</text>
</comment>
<accession>A0AAD8QAI9</accession>
<keyword evidence="3" id="KW-1185">Reference proteome</keyword>
<reference evidence="2" key="1">
    <citation type="submission" date="2021-06" db="EMBL/GenBank/DDBJ databases">
        <title>Comparative genomics, transcriptomics and evolutionary studies reveal genomic signatures of adaptation to plant cell wall in hemibiotrophic fungi.</title>
        <authorList>
            <consortium name="DOE Joint Genome Institute"/>
            <person name="Baroncelli R."/>
            <person name="Diaz J.F."/>
            <person name="Benocci T."/>
            <person name="Peng M."/>
            <person name="Battaglia E."/>
            <person name="Haridas S."/>
            <person name="Andreopoulos W."/>
            <person name="Labutti K."/>
            <person name="Pangilinan J."/>
            <person name="Floch G.L."/>
            <person name="Makela M.R."/>
            <person name="Henrissat B."/>
            <person name="Grigoriev I.V."/>
            <person name="Crouch J.A."/>
            <person name="De Vries R.P."/>
            <person name="Sukno S.A."/>
            <person name="Thon M.R."/>
        </authorList>
    </citation>
    <scope>NUCLEOTIDE SEQUENCE</scope>
    <source>
        <strain evidence="2">CBS 125086</strain>
    </source>
</reference>
<evidence type="ECO:0000313" key="3">
    <source>
        <dbReference type="Proteomes" id="UP001230504"/>
    </source>
</evidence>
<gene>
    <name evidence="2" type="ORF">LY79DRAFT_207820</name>
</gene>
<dbReference type="RefSeq" id="XP_060419748.1">
    <property type="nucleotide sequence ID" value="XM_060551513.1"/>
</dbReference>
<dbReference type="EMBL" id="JAHLJV010000003">
    <property type="protein sequence ID" value="KAK1599086.1"/>
    <property type="molecule type" value="Genomic_DNA"/>
</dbReference>
<feature type="region of interest" description="Disordered" evidence="1">
    <location>
        <begin position="1"/>
        <end position="33"/>
    </location>
</feature>
<sequence length="200" mass="22757">MRLAQDQQPKVFSLTNINRKRKGKKKKKPPPLALSSFYSQRSALSHPPRRPDLNSHKPTHTHTELLLSQFITVHIHFSSLAHPSHLSPHIALTRLHLQLLLPAPRLIVETFFPASWSSCHRTFSSQFQAFSFEPPASPRYLQSRPPAYTILLPLLLRSFVLGTLAAVFHWRIYHPSNIPSTEGSFIVDRPPAKTSPKQSE</sequence>
<protein>
    <submittedName>
        <fullName evidence="2">Uncharacterized protein</fullName>
    </submittedName>
</protein>
<evidence type="ECO:0000256" key="1">
    <source>
        <dbReference type="SAM" id="MobiDB-lite"/>
    </source>
</evidence>
<dbReference type="GeneID" id="85435753"/>
<feature type="compositionally biased region" description="Polar residues" evidence="1">
    <location>
        <begin position="1"/>
        <end position="17"/>
    </location>
</feature>